<feature type="region of interest" description="Disordered" evidence="2">
    <location>
        <begin position="528"/>
        <end position="582"/>
    </location>
</feature>
<dbReference type="GO" id="GO:0005737">
    <property type="term" value="C:cytoplasm"/>
    <property type="evidence" value="ECO:0007669"/>
    <property type="project" value="TreeGrafter"/>
</dbReference>
<feature type="compositionally biased region" description="Basic and acidic residues" evidence="2">
    <location>
        <begin position="445"/>
        <end position="464"/>
    </location>
</feature>
<dbReference type="CTD" id="126549"/>
<evidence type="ECO:0000313" key="4">
    <source>
        <dbReference type="Proteomes" id="UP000808372"/>
    </source>
</evidence>
<feature type="repeat" description="ANK" evidence="1">
    <location>
        <begin position="41"/>
        <end position="76"/>
    </location>
</feature>
<dbReference type="GO" id="GO:0000712">
    <property type="term" value="P:resolution of meiotic recombination intermediates"/>
    <property type="evidence" value="ECO:0007669"/>
    <property type="project" value="TreeGrafter"/>
</dbReference>
<feature type="region of interest" description="Disordered" evidence="2">
    <location>
        <begin position="205"/>
        <end position="232"/>
    </location>
</feature>
<dbReference type="InterPro" id="IPR036770">
    <property type="entry name" value="Ankyrin_rpt-contain_sf"/>
</dbReference>
<dbReference type="Pfam" id="PF03020">
    <property type="entry name" value="LEM"/>
    <property type="match status" value="1"/>
</dbReference>
<dbReference type="PANTHER" id="PTHR46427">
    <property type="entry name" value="ANKYRIN REPEAT AND LEM DOMAIN-CONTAINING PROTEIN 1"/>
    <property type="match status" value="1"/>
</dbReference>
<feature type="region of interest" description="Disordered" evidence="2">
    <location>
        <begin position="627"/>
        <end position="651"/>
    </location>
</feature>
<evidence type="ECO:0000313" key="5">
    <source>
        <dbReference type="RefSeq" id="XP_038856670.1"/>
    </source>
</evidence>
<dbReference type="GeneID" id="120053601"/>
<dbReference type="GO" id="GO:0004520">
    <property type="term" value="F:DNA endonuclease activity"/>
    <property type="evidence" value="ECO:0007669"/>
    <property type="project" value="TreeGrafter"/>
</dbReference>
<proteinExistence type="predicted"/>
<feature type="domain" description="LEM" evidence="3">
    <location>
        <begin position="993"/>
        <end position="1037"/>
    </location>
</feature>
<dbReference type="Proteomes" id="UP000808372">
    <property type="component" value="Chromosome 9"/>
</dbReference>
<sequence>MQHRSKTSLVTQLCKAVNDGEPRSVQILLAQGANPNLVGSKGVAAVHLAVGKETEKSIRCLKLILQHGADPNIRSSDGLTPLHVAAVWGCCQNLKLLLKNGGNANLKDQEGNKPGDLAQQQENHKCAHLLQEHQSQSSDTEEDLPQFQYSVYNGQGDDASSYTDSEDCSVIFHSMSLLSDFGEGPLSSTRQTSFFELSAISNRHSWRGGSHSGASDYKSNPQVRHTNEWDMDSDWEPPSMLSSTRMSVAGPRAALPVLQEDVPLTDCSALHLPVNGNRLSPQLDHLPPCFSRRTSRKSVSFREEVDEYFPVFSSESLRQEPAGVAYSKDYTLDFSEYSEFLDPERMATVLHHQGIDVTSPEHVFVFSKDNNECTEIDMEKTVVGHFPFEEENGEVVENQVEEVKVPERALCVSASSSSSSGASRYSSCDSDHYLTTLEASPRRVSPSDEERKVRSRGVEDDKHTQNPMNTNHIDTDETPNSSKRSKPAMEELPGMVDNLTLTDKISPTKGPGCEEIFPDAVLAGNGEELSTRPTECTPRPTECTPRPTECTPRPTECTPRPGSTQALEEDLPLTPSPFVTGRTHSRLSRCSVISSKTPESLLSTSSLFEQTLPTPTRTRRQNIKSQGSDNVFYDTPCGRSRTPVYSGNRTGSTSGDSFVIYESQEPQSSTLRADRGQGSYVSASQADTLIIAKDDRGQGSYVSASQADTLIIAKDDRGQGSGVSASQADTLIIAKDDRGQGSCVSASQADTLIIAKDDRGQGSGVSASQADTLISRTMADTVIITPSLADKFSLLDRYFFKNPHKETLPTYLRKDVLEGGEFLTDDLSSSSDAVTKDGTVGSFGPRVEESWTTEDSSSSLSSSQTPSSSSSSYFSPKRDQPPSTPGTTPRYSMSRLSRFHKPQRLASLSYTPGGRPLIPDLEEPVEYLYTDTEQGHELIETHVPPAANTSLSSSMSTSSSEDTVLYDWRSLQGGGGTVVKGKENQEPVVAQEWSETKGLTDKELRRRLVEMGESPGPISNRTRPVYMQRLRRLLLEPATQQQLSDQPQGPAQGHSPELCVALRTLVLPDCQDDELALCQQFDQPDQNRKWREGVIKSSFNYLLLDPRVTKNLPYRSHSMSPMDCFQTFISAIFYVGKGKRSRPYSHLYEALDYHRGDKTSKKLCSKVQHILQVWKAEQGVISLHCFQNVIPVEAYTREAVMVDAIGLKMLTNQKRGDYYGVVSTWQLKRKRELGVHLLYRAMQIFLAEGERQLRPPDIRVGQ</sequence>
<reference evidence="5" key="1">
    <citation type="submission" date="2025-08" db="UniProtKB">
        <authorList>
            <consortium name="RefSeq"/>
        </authorList>
    </citation>
    <scope>IDENTIFICATION</scope>
    <source>
        <tissue evidence="5">White muscle</tissue>
    </source>
</reference>
<organism evidence="4 5">
    <name type="scientific">Salvelinus namaycush</name>
    <name type="common">Lake trout</name>
    <name type="synonym">Salmo namaycush</name>
    <dbReference type="NCBI Taxonomy" id="8040"/>
    <lineage>
        <taxon>Eukaryota</taxon>
        <taxon>Metazoa</taxon>
        <taxon>Chordata</taxon>
        <taxon>Craniata</taxon>
        <taxon>Vertebrata</taxon>
        <taxon>Euteleostomi</taxon>
        <taxon>Actinopterygii</taxon>
        <taxon>Neopterygii</taxon>
        <taxon>Teleostei</taxon>
        <taxon>Protacanthopterygii</taxon>
        <taxon>Salmoniformes</taxon>
        <taxon>Salmonidae</taxon>
        <taxon>Salmoninae</taxon>
        <taxon>Salvelinus</taxon>
    </lineage>
</organism>
<protein>
    <submittedName>
        <fullName evidence="5">Ankyrin repeat and LEM domain-containing protein 1</fullName>
    </submittedName>
</protein>
<evidence type="ECO:0000256" key="2">
    <source>
        <dbReference type="SAM" id="MobiDB-lite"/>
    </source>
</evidence>
<dbReference type="GO" id="GO:0000724">
    <property type="term" value="P:double-strand break repair via homologous recombination"/>
    <property type="evidence" value="ECO:0007669"/>
    <property type="project" value="TreeGrafter"/>
</dbReference>
<feature type="compositionally biased region" description="Low complexity" evidence="2">
    <location>
        <begin position="853"/>
        <end position="875"/>
    </location>
</feature>
<accession>A0A8U1BZ36</accession>
<keyword evidence="1" id="KW-0040">ANK repeat</keyword>
<dbReference type="Pfam" id="PF12796">
    <property type="entry name" value="Ank_2"/>
    <property type="match status" value="1"/>
</dbReference>
<feature type="compositionally biased region" description="Polar residues" evidence="2">
    <location>
        <begin position="465"/>
        <end position="482"/>
    </location>
</feature>
<dbReference type="PANTHER" id="PTHR46427:SF1">
    <property type="entry name" value="ANKYRIN REPEAT AND LEM DOMAIN-CONTAINING PROTEIN 1"/>
    <property type="match status" value="1"/>
</dbReference>
<feature type="region of interest" description="Disordered" evidence="2">
    <location>
        <begin position="827"/>
        <end position="898"/>
    </location>
</feature>
<feature type="compositionally biased region" description="Polar residues" evidence="2">
    <location>
        <begin position="885"/>
        <end position="895"/>
    </location>
</feature>
<dbReference type="InterPro" id="IPR003887">
    <property type="entry name" value="LEM_dom"/>
</dbReference>
<dbReference type="InterPro" id="IPR034998">
    <property type="entry name" value="ANKLE1"/>
</dbReference>
<dbReference type="KEGG" id="snh:120053601"/>
<dbReference type="SUPFAM" id="SSF63451">
    <property type="entry name" value="LEM domain"/>
    <property type="match status" value="1"/>
</dbReference>
<dbReference type="SMART" id="SM00540">
    <property type="entry name" value="LEM"/>
    <property type="match status" value="1"/>
</dbReference>
<dbReference type="GO" id="GO:0005654">
    <property type="term" value="C:nucleoplasm"/>
    <property type="evidence" value="ECO:0007669"/>
    <property type="project" value="TreeGrafter"/>
</dbReference>
<dbReference type="PROSITE" id="PS50088">
    <property type="entry name" value="ANK_REPEAT"/>
    <property type="match status" value="2"/>
</dbReference>
<dbReference type="Gene3D" id="1.10.720.40">
    <property type="match status" value="1"/>
</dbReference>
<dbReference type="CDD" id="cd12934">
    <property type="entry name" value="LEM"/>
    <property type="match status" value="1"/>
</dbReference>
<dbReference type="CDD" id="cd10454">
    <property type="entry name" value="GIY-YIG_COG3680_Meta"/>
    <property type="match status" value="1"/>
</dbReference>
<dbReference type="PROSITE" id="PS50297">
    <property type="entry name" value="ANK_REP_REGION"/>
    <property type="match status" value="1"/>
</dbReference>
<evidence type="ECO:0000259" key="3">
    <source>
        <dbReference type="PROSITE" id="PS50954"/>
    </source>
</evidence>
<dbReference type="SMART" id="SM00248">
    <property type="entry name" value="ANK"/>
    <property type="match status" value="3"/>
</dbReference>
<dbReference type="InterPro" id="IPR002110">
    <property type="entry name" value="Ankyrin_rpt"/>
</dbReference>
<dbReference type="SUPFAM" id="SSF48403">
    <property type="entry name" value="Ankyrin repeat"/>
    <property type="match status" value="1"/>
</dbReference>
<dbReference type="Gene3D" id="1.25.40.20">
    <property type="entry name" value="Ankyrin repeat-containing domain"/>
    <property type="match status" value="1"/>
</dbReference>
<feature type="region of interest" description="Disordered" evidence="2">
    <location>
        <begin position="436"/>
        <end position="487"/>
    </location>
</feature>
<dbReference type="Pfam" id="PF22945">
    <property type="entry name" value="LEM-3_GIY-YIG"/>
    <property type="match status" value="1"/>
</dbReference>
<dbReference type="PROSITE" id="PS50954">
    <property type="entry name" value="LEM"/>
    <property type="match status" value="1"/>
</dbReference>
<dbReference type="AlphaFoldDB" id="A0A8U1BZ36"/>
<dbReference type="InterPro" id="IPR011015">
    <property type="entry name" value="LEM/LEM-like_dom_sf"/>
</dbReference>
<name>A0A8U1BZ36_SALNM</name>
<evidence type="ECO:0000256" key="1">
    <source>
        <dbReference type="PROSITE-ProRule" id="PRU00023"/>
    </source>
</evidence>
<keyword evidence="4" id="KW-1185">Reference proteome</keyword>
<gene>
    <name evidence="5" type="primary">ankle1</name>
</gene>
<feature type="repeat" description="ANK" evidence="1">
    <location>
        <begin position="77"/>
        <end position="109"/>
    </location>
</feature>
<dbReference type="RefSeq" id="XP_038856670.1">
    <property type="nucleotide sequence ID" value="XM_039000742.1"/>
</dbReference>
<feature type="compositionally biased region" description="Low complexity" evidence="2">
    <location>
        <begin position="531"/>
        <end position="561"/>
    </location>
</feature>